<dbReference type="AlphaFoldDB" id="A0A225AP25"/>
<keyword evidence="2" id="KW-0482">Metalloprotease</keyword>
<keyword evidence="2" id="KW-0862">Zinc</keyword>
<evidence type="ECO:0000256" key="2">
    <source>
        <dbReference type="RuleBase" id="RU341113"/>
    </source>
</evidence>
<comment type="similarity">
    <text evidence="2">Belongs to the metallo-dependent hydrolases superfamily. Peptidase M19 family.</text>
</comment>
<evidence type="ECO:0000313" key="4">
    <source>
        <dbReference type="EMBL" id="OKL60134.1"/>
    </source>
</evidence>
<dbReference type="GO" id="GO:0070573">
    <property type="term" value="F:metallodipeptidase activity"/>
    <property type="evidence" value="ECO:0007669"/>
    <property type="project" value="InterPro"/>
</dbReference>
<name>A0A225AP25_TALAT</name>
<keyword evidence="5" id="KW-1185">Reference proteome</keyword>
<dbReference type="EC" id="3.4.13.19" evidence="2"/>
<dbReference type="Gene3D" id="3.20.20.140">
    <property type="entry name" value="Metal-dependent hydrolases"/>
    <property type="match status" value="1"/>
</dbReference>
<dbReference type="GO" id="GO:0006508">
    <property type="term" value="P:proteolysis"/>
    <property type="evidence" value="ECO:0007669"/>
    <property type="project" value="UniProtKB-KW"/>
</dbReference>
<organism evidence="4 5">
    <name type="scientific">Talaromyces atroroseus</name>
    <dbReference type="NCBI Taxonomy" id="1441469"/>
    <lineage>
        <taxon>Eukaryota</taxon>
        <taxon>Fungi</taxon>
        <taxon>Dikarya</taxon>
        <taxon>Ascomycota</taxon>
        <taxon>Pezizomycotina</taxon>
        <taxon>Eurotiomycetes</taxon>
        <taxon>Eurotiomycetidae</taxon>
        <taxon>Eurotiales</taxon>
        <taxon>Trichocomaceae</taxon>
        <taxon>Talaromyces</taxon>
        <taxon>Talaromyces sect. Trachyspermi</taxon>
    </lineage>
</organism>
<keyword evidence="1 2" id="KW-0224">Dipeptidase</keyword>
<dbReference type="RefSeq" id="XP_020120255.1">
    <property type="nucleotide sequence ID" value="XM_020267181.1"/>
</dbReference>
<accession>A0A225AP25</accession>
<dbReference type="GO" id="GO:0046872">
    <property type="term" value="F:metal ion binding"/>
    <property type="evidence" value="ECO:0007669"/>
    <property type="project" value="UniProtKB-UniRule"/>
</dbReference>
<evidence type="ECO:0000256" key="1">
    <source>
        <dbReference type="ARBA" id="ARBA00022997"/>
    </source>
</evidence>
<protein>
    <recommendedName>
        <fullName evidence="2">Dipeptidase</fullName>
        <ecNumber evidence="2">3.4.13.19</ecNumber>
    </recommendedName>
</protein>
<sequence>METLNTRAAAVASDILTSQESNQAVVLSGAVTASRSQRGWLFGIGTLGILLASVLISPWTATQEAPAPIDPTDYAARTKHVLSTTPLIDGHNDLPYLIRNELKHQIYNDKFTFNTGLLSNTDRQKVRDGMLGGQFWSCYIHCPKDSETKEDVPLDEPTWTLRDTLEQIDITKRFVNEFSDIFQFCSNSTCAREAFANGKVGSFIGIEGAHQIGNSLASLRQLYDLGARYITTTHNCDNVFGTAASTVTAGREDKGLTPFGEEYVAEMNRLGMMLDLSHVSHETMRDVLRLSEAPVIFSHTGAYALSKVLRFAPDDVLKATAEKGGIIMITFVNRFLRPDNPDAATIHDVVDHIWHVAQLVGWDYVGVGSDFDGTPVTPLGLEDVSKYPRLVELLMERGATDEQLRKFAGENILRVWAEVEKVAERIQAEGRKPNEAYWEGRTWVRSDMNAPIMFRDSLGKRVPSYLGNP</sequence>
<evidence type="ECO:0000313" key="5">
    <source>
        <dbReference type="Proteomes" id="UP000214365"/>
    </source>
</evidence>
<keyword evidence="2" id="KW-0645">Protease</keyword>
<keyword evidence="3" id="KW-1133">Transmembrane helix</keyword>
<dbReference type="SUPFAM" id="SSF51556">
    <property type="entry name" value="Metallo-dependent hydrolases"/>
    <property type="match status" value="1"/>
</dbReference>
<dbReference type="CDD" id="cd01301">
    <property type="entry name" value="rDP_like"/>
    <property type="match status" value="1"/>
</dbReference>
<dbReference type="InterPro" id="IPR008257">
    <property type="entry name" value="Pept_M19"/>
</dbReference>
<gene>
    <name evidence="4" type="ORF">UA08_04865</name>
</gene>
<proteinExistence type="inferred from homology"/>
<comment type="catalytic activity">
    <reaction evidence="2">
        <text>an L-aminoacyl-L-amino acid + H2O = 2 an L-alpha-amino acid</text>
        <dbReference type="Rhea" id="RHEA:48940"/>
        <dbReference type="ChEBI" id="CHEBI:15377"/>
        <dbReference type="ChEBI" id="CHEBI:59869"/>
        <dbReference type="ChEBI" id="CHEBI:77460"/>
        <dbReference type="EC" id="3.4.13.19"/>
    </reaction>
</comment>
<dbReference type="PROSITE" id="PS51365">
    <property type="entry name" value="RENAL_DIPEPTIDASE_2"/>
    <property type="match status" value="1"/>
</dbReference>
<comment type="caution">
    <text evidence="4">The sequence shown here is derived from an EMBL/GenBank/DDBJ whole genome shotgun (WGS) entry which is preliminary data.</text>
</comment>
<dbReference type="Pfam" id="PF01244">
    <property type="entry name" value="Peptidase_M19"/>
    <property type="match status" value="1"/>
</dbReference>
<keyword evidence="2" id="KW-0479">Metal-binding</keyword>
<dbReference type="Proteomes" id="UP000214365">
    <property type="component" value="Unassembled WGS sequence"/>
</dbReference>
<comment type="cofactor">
    <cofactor evidence="2">
        <name>Zn(2+)</name>
        <dbReference type="ChEBI" id="CHEBI:29105"/>
    </cofactor>
</comment>
<dbReference type="InterPro" id="IPR032466">
    <property type="entry name" value="Metal_Hydrolase"/>
</dbReference>
<dbReference type="GeneID" id="31004620"/>
<reference evidence="4 5" key="1">
    <citation type="submission" date="2015-06" db="EMBL/GenBank/DDBJ databases">
        <title>Talaromyces atroroseus IBT 11181 draft genome.</title>
        <authorList>
            <person name="Rasmussen K.B."/>
            <person name="Rasmussen S."/>
            <person name="Petersen B."/>
            <person name="Sicheritz-Ponten T."/>
            <person name="Mortensen U.H."/>
            <person name="Thrane U."/>
        </authorList>
    </citation>
    <scope>NUCLEOTIDE SEQUENCE [LARGE SCALE GENOMIC DNA]</scope>
    <source>
        <strain evidence="4 5">IBT 11181</strain>
    </source>
</reference>
<dbReference type="EMBL" id="LFMY01000006">
    <property type="protein sequence ID" value="OKL60134.1"/>
    <property type="molecule type" value="Genomic_DNA"/>
</dbReference>
<evidence type="ECO:0000256" key="3">
    <source>
        <dbReference type="SAM" id="Phobius"/>
    </source>
</evidence>
<dbReference type="OrthoDB" id="445695at2759"/>
<keyword evidence="2" id="KW-0378">Hydrolase</keyword>
<dbReference type="PANTHER" id="PTHR10443">
    <property type="entry name" value="MICROSOMAL DIPEPTIDASE"/>
    <property type="match status" value="1"/>
</dbReference>
<keyword evidence="3" id="KW-0812">Transmembrane</keyword>
<feature type="transmembrane region" description="Helical" evidence="3">
    <location>
        <begin position="40"/>
        <end position="61"/>
    </location>
</feature>
<dbReference type="PANTHER" id="PTHR10443:SF12">
    <property type="entry name" value="DIPEPTIDASE"/>
    <property type="match status" value="1"/>
</dbReference>
<keyword evidence="3" id="KW-0472">Membrane</keyword>